<dbReference type="Pfam" id="PF01298">
    <property type="entry name" value="TbpB_B_D"/>
    <property type="match status" value="1"/>
</dbReference>
<dbReference type="RefSeq" id="WP_107223278.1">
    <property type="nucleotide sequence ID" value="NZ_AP025334.1"/>
</dbReference>
<evidence type="ECO:0000259" key="3">
    <source>
        <dbReference type="Pfam" id="PF01298"/>
    </source>
</evidence>
<keyword evidence="5" id="KW-1185">Reference proteome</keyword>
<evidence type="ECO:0000256" key="1">
    <source>
        <dbReference type="SAM" id="MobiDB-lite"/>
    </source>
</evidence>
<dbReference type="NCBIfam" id="NF041636">
    <property type="entry name" value="slam_lipo"/>
    <property type="match status" value="1"/>
</dbReference>
<dbReference type="InterPro" id="IPR001677">
    <property type="entry name" value="TbpB_B_D"/>
</dbReference>
<keyword evidence="2" id="KW-0732">Signal</keyword>
<dbReference type="InterPro" id="IPR054843">
    <property type="entry name" value="Slam_hemophilin_C"/>
</dbReference>
<reference evidence="4 5" key="1">
    <citation type="submission" date="2021-12" db="EMBL/GenBank/DDBJ databases">
        <title>Complete genome sequence of Phytobacter diazotrophicus TA9734.</title>
        <authorList>
            <person name="Kubota H."/>
            <person name="Nakayama Y."/>
            <person name="Ariyoshi T."/>
        </authorList>
    </citation>
    <scope>NUCLEOTIDE SEQUENCE [LARGE SCALE GENOMIC DNA]</scope>
    <source>
        <strain evidence="4 5">TA9734</strain>
    </source>
</reference>
<evidence type="ECO:0000313" key="4">
    <source>
        <dbReference type="EMBL" id="BDD51503.1"/>
    </source>
</evidence>
<feature type="region of interest" description="Disordered" evidence="1">
    <location>
        <begin position="22"/>
        <end position="68"/>
    </location>
</feature>
<accession>A0ABN6LV47</accession>
<proteinExistence type="predicted"/>
<feature type="domain" description="Transferrin-binding protein B C-lobe/N-lobe beta-barrel" evidence="3">
    <location>
        <begin position="139"/>
        <end position="252"/>
    </location>
</feature>
<dbReference type="Gene3D" id="2.40.160.90">
    <property type="match status" value="1"/>
</dbReference>
<dbReference type="Proteomes" id="UP001320460">
    <property type="component" value="Chromosome"/>
</dbReference>
<dbReference type="EMBL" id="AP025334">
    <property type="protein sequence ID" value="BDD51503.1"/>
    <property type="molecule type" value="Genomic_DNA"/>
</dbReference>
<feature type="compositionally biased region" description="Low complexity" evidence="1">
    <location>
        <begin position="41"/>
        <end position="54"/>
    </location>
</feature>
<feature type="chain" id="PRO_5046808928" description="Transferrin-binding protein B C-lobe/N-lobe beta-barrel domain-containing protein" evidence="2">
    <location>
        <begin position="18"/>
        <end position="253"/>
    </location>
</feature>
<organism evidence="4 5">
    <name type="scientific">Phytobacter diazotrophicus</name>
    <dbReference type="NCBI Taxonomy" id="395631"/>
    <lineage>
        <taxon>Bacteria</taxon>
        <taxon>Pseudomonadati</taxon>
        <taxon>Pseudomonadota</taxon>
        <taxon>Gammaproteobacteria</taxon>
        <taxon>Enterobacterales</taxon>
        <taxon>Enterobacteriaceae</taxon>
        <taxon>Phytobacter</taxon>
    </lineage>
</organism>
<dbReference type="PROSITE" id="PS51257">
    <property type="entry name" value="PROKAR_LIPOPROTEIN"/>
    <property type="match status" value="1"/>
</dbReference>
<dbReference type="SUPFAM" id="SSF56925">
    <property type="entry name" value="OMPA-like"/>
    <property type="match status" value="1"/>
</dbReference>
<evidence type="ECO:0000256" key="2">
    <source>
        <dbReference type="SAM" id="SignalP"/>
    </source>
</evidence>
<gene>
    <name evidence="4" type="ORF">PDTA9734_29900</name>
</gene>
<feature type="signal peptide" evidence="2">
    <location>
        <begin position="1"/>
        <end position="17"/>
    </location>
</feature>
<name>A0ABN6LV47_9ENTR</name>
<protein>
    <recommendedName>
        <fullName evidence="3">Transferrin-binding protein B C-lobe/N-lobe beta-barrel domain-containing protein</fullName>
    </recommendedName>
</protein>
<evidence type="ECO:0000313" key="5">
    <source>
        <dbReference type="Proteomes" id="UP001320460"/>
    </source>
</evidence>
<sequence>MKSIKPGVLLTALFLTACGGGGGGGGGDDRAPAQTTTPVQTDNGNTNTGNTNTGSTPETPSQAPASLATGGTLSGYTYTTPQGFAYTMRGTGISAGYVQTQRLVRTDGTPVSATSWCCGRMSYTTFGTWTSFETGQHDVFYTGDATAVANVPTQGTATYVGNGLRESNRSDATFNIDFGAKTINGNIAASDTFGSAVTMQGNIANGGFSGNAQSGGQNGTFVGHFNGPAAQELGGLAQFADSSKNASFGATRQ</sequence>
<dbReference type="InterPro" id="IPR011250">
    <property type="entry name" value="OMP/PagP_B-barrel"/>
</dbReference>
<feature type="compositionally biased region" description="Polar residues" evidence="1">
    <location>
        <begin position="55"/>
        <end position="64"/>
    </location>
</feature>